<protein>
    <submittedName>
        <fullName evidence="4">CULLIN_2 domain-containing protein</fullName>
    </submittedName>
</protein>
<dbReference type="SUPFAM" id="SSF75632">
    <property type="entry name" value="Cullin homology domain"/>
    <property type="match status" value="1"/>
</dbReference>
<dbReference type="Pfam" id="PF25773">
    <property type="entry name" value="TPR_ANAPC2"/>
    <property type="match status" value="1"/>
</dbReference>
<dbReference type="InterPro" id="IPR057975">
    <property type="entry name" value="TPR_ANAPC2"/>
</dbReference>
<feature type="region of interest" description="Disordered" evidence="2">
    <location>
        <begin position="340"/>
        <end position="362"/>
    </location>
</feature>
<evidence type="ECO:0000256" key="2">
    <source>
        <dbReference type="SAM" id="MobiDB-lite"/>
    </source>
</evidence>
<accession>A0A8R1I2K8</accession>
<dbReference type="EnsemblMetazoa" id="CJA13468b.1">
    <property type="protein sequence ID" value="CJA13468b.1"/>
    <property type="gene ID" value="WBGene00132672"/>
</dbReference>
<organism evidence="4 5">
    <name type="scientific">Caenorhabditis japonica</name>
    <dbReference type="NCBI Taxonomy" id="281687"/>
    <lineage>
        <taxon>Eukaryota</taxon>
        <taxon>Metazoa</taxon>
        <taxon>Ecdysozoa</taxon>
        <taxon>Nematoda</taxon>
        <taxon>Chromadorea</taxon>
        <taxon>Rhabditida</taxon>
        <taxon>Rhabditina</taxon>
        <taxon>Rhabditomorpha</taxon>
        <taxon>Rhabditoidea</taxon>
        <taxon>Rhabditidae</taxon>
        <taxon>Peloderinae</taxon>
        <taxon>Caenorhabditis</taxon>
    </lineage>
</organism>
<dbReference type="GO" id="GO:0006511">
    <property type="term" value="P:ubiquitin-dependent protein catabolic process"/>
    <property type="evidence" value="ECO:0007669"/>
    <property type="project" value="InterPro"/>
</dbReference>
<evidence type="ECO:0000259" key="3">
    <source>
        <dbReference type="PROSITE" id="PS50069"/>
    </source>
</evidence>
<dbReference type="Proteomes" id="UP000005237">
    <property type="component" value="Unassembled WGS sequence"/>
</dbReference>
<keyword evidence="5" id="KW-1185">Reference proteome</keyword>
<comment type="similarity">
    <text evidence="1">Belongs to the cullin family.</text>
</comment>
<dbReference type="PROSITE" id="PS50069">
    <property type="entry name" value="CULLIN_2"/>
    <property type="match status" value="1"/>
</dbReference>
<proteinExistence type="inferred from homology"/>
<dbReference type="GO" id="GO:0005680">
    <property type="term" value="C:anaphase-promoting complex"/>
    <property type="evidence" value="ECO:0007669"/>
    <property type="project" value="TreeGrafter"/>
</dbReference>
<dbReference type="GO" id="GO:0031625">
    <property type="term" value="F:ubiquitin protein ligase binding"/>
    <property type="evidence" value="ECO:0007669"/>
    <property type="project" value="InterPro"/>
</dbReference>
<evidence type="ECO:0000313" key="5">
    <source>
        <dbReference type="Proteomes" id="UP000005237"/>
    </source>
</evidence>
<dbReference type="PANTHER" id="PTHR45957">
    <property type="entry name" value="ANAPHASE-PROMOTING COMPLEX SUBUNIT 2"/>
    <property type="match status" value="1"/>
</dbReference>
<sequence>MTTSREASMKFRAFCTSKKKDVWTKLIFTANFAKDIEKVYDVTTMLQSVQQECMVFALTHDVGTPDVYDCAELIFPAAMQKVVIKTLRPYFLSHWSIYRLINFNPNRKLDHGVDLNEAMYTEEKKQDYLRYLTDFNAFVHELKNGIMNANRHLNAAISLYIRELAAALVVYEMNAFGGELRCSWLQECMESLRQWADHITCQEAFHLISETIYKDVFELLSKNAYTMVAVDFPDKFRGIITMKYCLLKTNNHGREDLTAMLIEKVEENLLIASVDTKAILKSYAACVESLREMDSSCVVMHKVCGVIREYLKKRPDTVQQIITYITSNKKDELEKDMDGDYDLKETATSGRPSLEVEEELERESKSSVREVASSFGLRRDTVCRCQTLSKWKGSKVWATHAIDLVGSNYLSPATSGQYARSHTALKSLGTYGLPLVPFSSRPSSWKDSKTVRSAMMDEDELKGVNDDFLPENMETMGWEKWMPNPIDTTVGDGAPGRQGVDVFNMLVSVYGSKELFVKEYRTLLAERLSGSENKDPYFEKRYLDLLKLRFQYSELQHCEVMLRDVMHSQEVDAMIDAQKEAKLVPVSACIISSHYWPKLEVDKTETKMPVPLELAMVNYQQMFLDAKRDRKLNWMRSVG</sequence>
<reference evidence="4" key="2">
    <citation type="submission" date="2022-06" db="UniProtKB">
        <authorList>
            <consortium name="EnsemblMetazoa"/>
        </authorList>
    </citation>
    <scope>IDENTIFICATION</scope>
    <source>
        <strain evidence="4">DF5081</strain>
    </source>
</reference>
<name>A0A8R1I2K8_CAEJA</name>
<dbReference type="PANTHER" id="PTHR45957:SF1">
    <property type="entry name" value="ANAPHASE-PROMOTING COMPLEX SUBUNIT 2"/>
    <property type="match status" value="1"/>
</dbReference>
<evidence type="ECO:0000313" key="4">
    <source>
        <dbReference type="EnsemblMetazoa" id="CJA13468b.1"/>
    </source>
</evidence>
<dbReference type="InterPro" id="IPR044554">
    <property type="entry name" value="ANAPC2"/>
</dbReference>
<dbReference type="GO" id="GO:0070979">
    <property type="term" value="P:protein K11-linked ubiquitination"/>
    <property type="evidence" value="ECO:0007669"/>
    <property type="project" value="TreeGrafter"/>
</dbReference>
<dbReference type="AlphaFoldDB" id="A0A8R1I2K8"/>
<evidence type="ECO:0000256" key="1">
    <source>
        <dbReference type="PROSITE-ProRule" id="PRU00330"/>
    </source>
</evidence>
<dbReference type="GO" id="GO:0007091">
    <property type="term" value="P:metaphase/anaphase transition of mitotic cell cycle"/>
    <property type="evidence" value="ECO:0007669"/>
    <property type="project" value="TreeGrafter"/>
</dbReference>
<dbReference type="InterPro" id="IPR016158">
    <property type="entry name" value="Cullin_homology"/>
</dbReference>
<dbReference type="Gene3D" id="1.20.1310.10">
    <property type="entry name" value="Cullin Repeats"/>
    <property type="match status" value="1"/>
</dbReference>
<dbReference type="SMART" id="SM00182">
    <property type="entry name" value="CULLIN"/>
    <property type="match status" value="1"/>
</dbReference>
<dbReference type="InterPro" id="IPR036317">
    <property type="entry name" value="Cullin_homology_sf"/>
</dbReference>
<feature type="domain" description="Cullin family profile" evidence="3">
    <location>
        <begin position="505"/>
        <end position="639"/>
    </location>
</feature>
<reference evidence="5" key="1">
    <citation type="submission" date="2010-08" db="EMBL/GenBank/DDBJ databases">
        <authorList>
            <consortium name="Caenorhabditis japonica Sequencing Consortium"/>
            <person name="Wilson R.K."/>
        </authorList>
    </citation>
    <scope>NUCLEOTIDE SEQUENCE [LARGE SCALE GENOMIC DNA]</scope>
    <source>
        <strain evidence="5">DF5081</strain>
    </source>
</reference>